<keyword evidence="3" id="KW-1185">Reference proteome</keyword>
<dbReference type="Proteomes" id="UP000033874">
    <property type="component" value="Unassembled WGS sequence"/>
</dbReference>
<accession>A0A0M3ASL6</accession>
<evidence type="ECO:0000313" key="3">
    <source>
        <dbReference type="Proteomes" id="UP000033874"/>
    </source>
</evidence>
<dbReference type="InterPro" id="IPR010621">
    <property type="entry name" value="DUF1214"/>
</dbReference>
<protein>
    <recommendedName>
        <fullName evidence="1">DUF1214 domain-containing protein</fullName>
    </recommendedName>
</protein>
<name>A0A0M3ASL6_9SPHN</name>
<comment type="caution">
    <text evidence="2">The sequence shown here is derived from an EMBL/GenBank/DDBJ whole genome shotgun (WGS) entry which is preliminary data.</text>
</comment>
<dbReference type="EMBL" id="LBIC01000006">
    <property type="protein sequence ID" value="KKW91524.1"/>
    <property type="molecule type" value="Genomic_DNA"/>
</dbReference>
<feature type="domain" description="DUF1214" evidence="1">
    <location>
        <begin position="272"/>
        <end position="334"/>
    </location>
</feature>
<organism evidence="2 3">
    <name type="scientific">Sphingobium chungbukense</name>
    <dbReference type="NCBI Taxonomy" id="56193"/>
    <lineage>
        <taxon>Bacteria</taxon>
        <taxon>Pseudomonadati</taxon>
        <taxon>Pseudomonadota</taxon>
        <taxon>Alphaproteobacteria</taxon>
        <taxon>Sphingomonadales</taxon>
        <taxon>Sphingomonadaceae</taxon>
        <taxon>Sphingobium</taxon>
    </lineage>
</organism>
<dbReference type="Pfam" id="PF06742">
    <property type="entry name" value="DUF1214"/>
    <property type="match status" value="1"/>
</dbReference>
<evidence type="ECO:0000313" key="2">
    <source>
        <dbReference type="EMBL" id="KKW91524.1"/>
    </source>
</evidence>
<gene>
    <name evidence="2" type="ORF">YP76_14070</name>
</gene>
<sequence>MIEPNWSDWVENAIRAADDTLALLPENADDQACADAERAIAMSFTQGYLMMFHGHADHPDWVPFISFLLPSGAINPDTSYDICRIDERGVYRLSGYRGTVQLLDFQMTENLPGLADHSGARTGGINADDLTLDAQGRFDVVLSAERPADFSGDWHPMPPGTGAILMRQVHYDWETELDARVAIERLDVPPRRPAADAATTRQRLEYLPMFVRRFQNQFLSYKRQVRDLGPPNELHIRVRKEKGGAGQGGGMGGQVMYHGNFQIAEDEGLLIETAIPERCRYWNIQVTDEAHIAIEPLFCQSSINGFQARLDSDGRFRAVISARDPGIPNWLDTGGHLHGGILGRWTHASDAAAPAARVVKLDKLRDHLPPDVTFMTQEERENQLRARIRAVQMRRGGSH</sequence>
<evidence type="ECO:0000259" key="1">
    <source>
        <dbReference type="Pfam" id="PF06742"/>
    </source>
</evidence>
<dbReference type="AlphaFoldDB" id="A0A0M3ASL6"/>
<dbReference type="STRING" id="56193.YP76_14070"/>
<proteinExistence type="predicted"/>
<reference evidence="2 3" key="1">
    <citation type="submission" date="2015-04" db="EMBL/GenBank/DDBJ databases">
        <title>Genome sequence of aromatic hydrocarbons-degrading Sphingobium chungbukense DJ77.</title>
        <authorList>
            <person name="Kim Y.-C."/>
            <person name="Chae J.-C."/>
        </authorList>
    </citation>
    <scope>NUCLEOTIDE SEQUENCE [LARGE SCALE GENOMIC DNA]</scope>
    <source>
        <strain evidence="2 3">DJ77</strain>
    </source>
</reference>
<dbReference type="PATRIC" id="fig|56193.3.peg.2937"/>